<sequence>MKRLILSITVLAYSTFCAAYYDYDVAEDAGESGGLFYLIDLFAQYILLPVFWLLIIFFGLGFAIIWIKENIKKIIEIPAQLQLPMDSFNVIIRRLLKSSRFLTKYLIQY</sequence>
<accession>A0A096CF62</accession>
<dbReference type="Proteomes" id="UP000029538">
    <property type="component" value="Unassembled WGS sequence"/>
</dbReference>
<evidence type="ECO:0000256" key="1">
    <source>
        <dbReference type="SAM" id="Phobius"/>
    </source>
</evidence>
<proteinExistence type="predicted"/>
<dbReference type="RefSeq" id="WP_036885462.1">
    <property type="nucleotide sequence ID" value="NZ_JRNR01000243.1"/>
</dbReference>
<organism evidence="2 3">
    <name type="scientific">Prevotella disiens DNF00882</name>
    <dbReference type="NCBI Taxonomy" id="1401075"/>
    <lineage>
        <taxon>Bacteria</taxon>
        <taxon>Pseudomonadati</taxon>
        <taxon>Bacteroidota</taxon>
        <taxon>Bacteroidia</taxon>
        <taxon>Bacteroidales</taxon>
        <taxon>Prevotellaceae</taxon>
        <taxon>Prevotella</taxon>
    </lineage>
</organism>
<reference evidence="2 3" key="1">
    <citation type="submission" date="2014-07" db="EMBL/GenBank/DDBJ databases">
        <authorList>
            <person name="McCorrison J."/>
            <person name="Sanka R."/>
            <person name="Torralba M."/>
            <person name="Gillis M."/>
            <person name="Haft D.H."/>
            <person name="Methe B."/>
            <person name="Sutton G."/>
            <person name="Nelson K.E."/>
        </authorList>
    </citation>
    <scope>NUCLEOTIDE SEQUENCE [LARGE SCALE GENOMIC DNA]</scope>
    <source>
        <strain evidence="2 3">DNF00882</strain>
    </source>
</reference>
<dbReference type="AlphaFoldDB" id="A0A096CF62"/>
<keyword evidence="1" id="KW-0812">Transmembrane</keyword>
<evidence type="ECO:0000313" key="3">
    <source>
        <dbReference type="Proteomes" id="UP000029538"/>
    </source>
</evidence>
<feature type="transmembrane region" description="Helical" evidence="1">
    <location>
        <begin position="41"/>
        <end position="67"/>
    </location>
</feature>
<evidence type="ECO:0000313" key="2">
    <source>
        <dbReference type="EMBL" id="KGF43869.1"/>
    </source>
</evidence>
<keyword evidence="1" id="KW-0472">Membrane</keyword>
<name>A0A096CF62_9BACT</name>
<keyword evidence="1" id="KW-1133">Transmembrane helix</keyword>
<protein>
    <submittedName>
        <fullName evidence="2">Uncharacterized protein</fullName>
    </submittedName>
</protein>
<gene>
    <name evidence="2" type="ORF">HMPREF0654_13060</name>
</gene>
<comment type="caution">
    <text evidence="2">The sequence shown here is derived from an EMBL/GenBank/DDBJ whole genome shotgun (WGS) entry which is preliminary data.</text>
</comment>
<dbReference type="EMBL" id="JRNR01000243">
    <property type="protein sequence ID" value="KGF43869.1"/>
    <property type="molecule type" value="Genomic_DNA"/>
</dbReference>